<reference evidence="2 3" key="1">
    <citation type="submission" date="2022-06" db="EMBL/GenBank/DDBJ databases">
        <title>Isolation of gut microbiota from human fecal samples.</title>
        <authorList>
            <person name="Pamer E.G."/>
            <person name="Barat B."/>
            <person name="Waligurski E."/>
            <person name="Medina S."/>
            <person name="Paddock L."/>
            <person name="Mostad J."/>
        </authorList>
    </citation>
    <scope>NUCLEOTIDE SEQUENCE [LARGE SCALE GENOMIC DNA]</scope>
    <source>
        <strain evidence="2 3">SL.3.17</strain>
    </source>
</reference>
<gene>
    <name evidence="2" type="ORF">NE619_12480</name>
</gene>
<evidence type="ECO:0000259" key="1">
    <source>
        <dbReference type="Pfam" id="PF12146"/>
    </source>
</evidence>
<dbReference type="Pfam" id="PF12146">
    <property type="entry name" value="Hydrolase_4"/>
    <property type="match status" value="1"/>
</dbReference>
<dbReference type="SUPFAM" id="SSF53474">
    <property type="entry name" value="alpha/beta-Hydrolases"/>
    <property type="match status" value="1"/>
</dbReference>
<keyword evidence="3" id="KW-1185">Reference proteome</keyword>
<protein>
    <submittedName>
        <fullName evidence="2">Lysophospholipase</fullName>
    </submittedName>
</protein>
<dbReference type="Gene3D" id="3.40.50.1820">
    <property type="entry name" value="alpha/beta hydrolase"/>
    <property type="match status" value="1"/>
</dbReference>
<name>A0ABT1RQS3_9FIRM</name>
<dbReference type="PANTHER" id="PTHR42886">
    <property type="entry name" value="RE40534P-RELATED"/>
    <property type="match status" value="1"/>
</dbReference>
<dbReference type="InterPro" id="IPR022742">
    <property type="entry name" value="Hydrolase_4"/>
</dbReference>
<comment type="caution">
    <text evidence="2">The sequence shown here is derived from an EMBL/GenBank/DDBJ whole genome shotgun (WGS) entry which is preliminary data.</text>
</comment>
<sequence length="247" mass="27331">MKKEMLKSRNGYEIPCLHTLTGNERKAVLVIHGFGSSKGSPTAMMLTEALPQQGIGTLAFDFPAHGDSPVDGLKLTIENCLDDLASAEARIRELAPDAEIGYFGSSFGAYTVLNYLAERQPAGRKAFLRSAAVEMPKLFRHKTEAEQRQLEEEGYVIVDRDYLRPLKLTQAFFDDLDAHDVFRLYRAGLADLAMVHGSEDETASPEAARRFAKEFGARLVMIPGGDHSLSHPGMPEEVLRLAAEFFK</sequence>
<dbReference type="InterPro" id="IPR029058">
    <property type="entry name" value="AB_hydrolase_fold"/>
</dbReference>
<evidence type="ECO:0000313" key="3">
    <source>
        <dbReference type="Proteomes" id="UP001524502"/>
    </source>
</evidence>
<accession>A0ABT1RQS3</accession>
<proteinExistence type="predicted"/>
<dbReference type="EMBL" id="JANFXK010000014">
    <property type="protein sequence ID" value="MCQ4637545.1"/>
    <property type="molecule type" value="Genomic_DNA"/>
</dbReference>
<evidence type="ECO:0000313" key="2">
    <source>
        <dbReference type="EMBL" id="MCQ4637545.1"/>
    </source>
</evidence>
<dbReference type="Proteomes" id="UP001524502">
    <property type="component" value="Unassembled WGS sequence"/>
</dbReference>
<dbReference type="RefSeq" id="WP_256132732.1">
    <property type="nucleotide sequence ID" value="NZ_JANFXK010000014.1"/>
</dbReference>
<dbReference type="PANTHER" id="PTHR42886:SF53">
    <property type="entry name" value="ALPHA_BETA-HYDROLASES SUPERFAMILY PROTEIN"/>
    <property type="match status" value="1"/>
</dbReference>
<feature type="domain" description="Serine aminopeptidase S33" evidence="1">
    <location>
        <begin position="23"/>
        <end position="138"/>
    </location>
</feature>
<organism evidence="2 3">
    <name type="scientific">Anaerovorax odorimutans</name>
    <dbReference type="NCBI Taxonomy" id="109327"/>
    <lineage>
        <taxon>Bacteria</taxon>
        <taxon>Bacillati</taxon>
        <taxon>Bacillota</taxon>
        <taxon>Clostridia</taxon>
        <taxon>Peptostreptococcales</taxon>
        <taxon>Anaerovoracaceae</taxon>
        <taxon>Anaerovorax</taxon>
    </lineage>
</organism>